<evidence type="ECO:0008006" key="5">
    <source>
        <dbReference type="Google" id="ProtNLM"/>
    </source>
</evidence>
<gene>
    <name evidence="3" type="ORF">AMOR_18610</name>
</gene>
<evidence type="ECO:0000256" key="2">
    <source>
        <dbReference type="SAM" id="Phobius"/>
    </source>
</evidence>
<name>A0ABM7WTR0_9BACT</name>
<dbReference type="Proteomes" id="UP001162891">
    <property type="component" value="Chromosome"/>
</dbReference>
<feature type="region of interest" description="Disordered" evidence="1">
    <location>
        <begin position="80"/>
        <end position="103"/>
    </location>
</feature>
<keyword evidence="2" id="KW-0472">Membrane</keyword>
<keyword evidence="2" id="KW-0812">Transmembrane</keyword>
<feature type="compositionally biased region" description="Basic and acidic residues" evidence="1">
    <location>
        <begin position="80"/>
        <end position="93"/>
    </location>
</feature>
<dbReference type="EMBL" id="AP025591">
    <property type="protein sequence ID" value="BDG02865.1"/>
    <property type="molecule type" value="Genomic_DNA"/>
</dbReference>
<evidence type="ECO:0000313" key="3">
    <source>
        <dbReference type="EMBL" id="BDG02865.1"/>
    </source>
</evidence>
<sequence>MWIVLALLCAFLGLVLLVVLLPFRARATGSVHDGAPAGEARVDWALGLLSVDVAARRAALRVAAIPVARFDLATVRERKKEERRRARPREPRREKRKPGTPARARAVLAEREALRGIAARLARALHLRVRARGTVGTGDPADTAALIALAAALGALPGVELALGADWMEEALELDVELAARIWIAELLVVAAAVLLARRNRRALRAAFGRLPT</sequence>
<keyword evidence="4" id="KW-1185">Reference proteome</keyword>
<proteinExistence type="predicted"/>
<protein>
    <recommendedName>
        <fullName evidence="5">DUF2953 domain-containing protein</fullName>
    </recommendedName>
</protein>
<feature type="transmembrane region" description="Helical" evidence="2">
    <location>
        <begin position="178"/>
        <end position="197"/>
    </location>
</feature>
<evidence type="ECO:0000256" key="1">
    <source>
        <dbReference type="SAM" id="MobiDB-lite"/>
    </source>
</evidence>
<evidence type="ECO:0000313" key="4">
    <source>
        <dbReference type="Proteomes" id="UP001162891"/>
    </source>
</evidence>
<keyword evidence="2" id="KW-1133">Transmembrane helix</keyword>
<reference evidence="4" key="1">
    <citation type="journal article" date="2022" name="Int. J. Syst. Evol. Microbiol.">
        <title>Anaeromyxobacter oryzae sp. nov., Anaeromyxobacter diazotrophicus sp. nov. and Anaeromyxobacter paludicola sp. nov., isolated from paddy soils.</title>
        <authorList>
            <person name="Itoh H."/>
            <person name="Xu Z."/>
            <person name="Mise K."/>
            <person name="Masuda Y."/>
            <person name="Ushijima N."/>
            <person name="Hayakawa C."/>
            <person name="Shiratori Y."/>
            <person name="Senoo K."/>
        </authorList>
    </citation>
    <scope>NUCLEOTIDE SEQUENCE [LARGE SCALE GENOMIC DNA]</scope>
    <source>
        <strain evidence="4">Red232</strain>
    </source>
</reference>
<organism evidence="3 4">
    <name type="scientific">Anaeromyxobacter oryzae</name>
    <dbReference type="NCBI Taxonomy" id="2918170"/>
    <lineage>
        <taxon>Bacteria</taxon>
        <taxon>Pseudomonadati</taxon>
        <taxon>Myxococcota</taxon>
        <taxon>Myxococcia</taxon>
        <taxon>Myxococcales</taxon>
        <taxon>Cystobacterineae</taxon>
        <taxon>Anaeromyxobacteraceae</taxon>
        <taxon>Anaeromyxobacter</taxon>
    </lineage>
</organism>
<accession>A0ABM7WTR0</accession>